<dbReference type="Pfam" id="PF02068">
    <property type="entry name" value="Metallothio_PEC"/>
    <property type="match status" value="1"/>
</dbReference>
<dbReference type="AlphaFoldDB" id="A0AAD8SLU1"/>
<dbReference type="PRINTS" id="PR00877">
    <property type="entry name" value="MTPLANTPEC"/>
</dbReference>
<dbReference type="PANTHER" id="PTHR48198:SF1">
    <property type="entry name" value="METALLOTHIONEIN-LIKE PROTEIN 4A-RELATED"/>
    <property type="match status" value="1"/>
</dbReference>
<accession>A0AAD8SLU1</accession>
<keyword evidence="5" id="KW-1185">Reference proteome</keyword>
<comment type="caution">
    <text evidence="4">The sequence shown here is derived from an EMBL/GenBank/DDBJ whole genome shotgun (WGS) entry which is preliminary data.</text>
</comment>
<comment type="similarity">
    <text evidence="1">Belongs to the metallothionein superfamily. Type 15 family.</text>
</comment>
<keyword evidence="2" id="KW-0479">Metal-binding</keyword>
<evidence type="ECO:0000313" key="4">
    <source>
        <dbReference type="EMBL" id="KAK1653355.1"/>
    </source>
</evidence>
<evidence type="ECO:0000256" key="1">
    <source>
        <dbReference type="ARBA" id="ARBA00005802"/>
    </source>
</evidence>
<dbReference type="GO" id="GO:0008270">
    <property type="term" value="F:zinc ion binding"/>
    <property type="evidence" value="ECO:0007669"/>
    <property type="project" value="InterPro"/>
</dbReference>
<sequence>MPCDDKCGCALPCAGKSSSGGAVPVNPAAAVHTMCTCGEHCSCNPCSCGRLGTGDGAGRADCTCGPTCTCVICTA</sequence>
<keyword evidence="3" id="KW-0480">Metal-thiolate cluster</keyword>
<dbReference type="InterPro" id="IPR000316">
    <property type="entry name" value="Metallthion_15"/>
</dbReference>
<evidence type="ECO:0000256" key="2">
    <source>
        <dbReference type="ARBA" id="ARBA00022723"/>
    </source>
</evidence>
<reference evidence="4" key="1">
    <citation type="submission" date="2023-07" db="EMBL/GenBank/DDBJ databases">
        <title>A chromosome-level genome assembly of Lolium multiflorum.</title>
        <authorList>
            <person name="Chen Y."/>
            <person name="Copetti D."/>
            <person name="Kolliker R."/>
            <person name="Studer B."/>
        </authorList>
    </citation>
    <scope>NUCLEOTIDE SEQUENCE</scope>
    <source>
        <strain evidence="4">02402/16</strain>
        <tissue evidence="4">Leaf</tissue>
    </source>
</reference>
<organism evidence="4 5">
    <name type="scientific">Lolium multiflorum</name>
    <name type="common">Italian ryegrass</name>
    <name type="synonym">Lolium perenne subsp. multiflorum</name>
    <dbReference type="NCBI Taxonomy" id="4521"/>
    <lineage>
        <taxon>Eukaryota</taxon>
        <taxon>Viridiplantae</taxon>
        <taxon>Streptophyta</taxon>
        <taxon>Embryophyta</taxon>
        <taxon>Tracheophyta</taxon>
        <taxon>Spermatophyta</taxon>
        <taxon>Magnoliopsida</taxon>
        <taxon>Liliopsida</taxon>
        <taxon>Poales</taxon>
        <taxon>Poaceae</taxon>
        <taxon>BOP clade</taxon>
        <taxon>Pooideae</taxon>
        <taxon>Poodae</taxon>
        <taxon>Poeae</taxon>
        <taxon>Poeae Chloroplast Group 2 (Poeae type)</taxon>
        <taxon>Loliodinae</taxon>
        <taxon>Loliinae</taxon>
        <taxon>Lolium</taxon>
    </lineage>
</organism>
<protein>
    <submittedName>
        <fullName evidence="4">Uncharacterized protein</fullName>
    </submittedName>
</protein>
<name>A0AAD8SLU1_LOLMU</name>
<proteinExistence type="inferred from homology"/>
<evidence type="ECO:0000256" key="3">
    <source>
        <dbReference type="ARBA" id="ARBA00022851"/>
    </source>
</evidence>
<gene>
    <name evidence="4" type="ORF">QYE76_071160</name>
</gene>
<dbReference type="Proteomes" id="UP001231189">
    <property type="component" value="Unassembled WGS sequence"/>
</dbReference>
<evidence type="ECO:0000313" key="5">
    <source>
        <dbReference type="Proteomes" id="UP001231189"/>
    </source>
</evidence>
<dbReference type="EMBL" id="JAUUTY010000004">
    <property type="protein sequence ID" value="KAK1653355.1"/>
    <property type="molecule type" value="Genomic_DNA"/>
</dbReference>
<dbReference type="PANTHER" id="PTHR48198">
    <property type="entry name" value="EC PROTEIN HOMOLOG"/>
    <property type="match status" value="1"/>
</dbReference>